<evidence type="ECO:0000313" key="12">
    <source>
        <dbReference type="Proteomes" id="UP000011863"/>
    </source>
</evidence>
<keyword evidence="8" id="KW-0520">NAD</keyword>
<comment type="similarity">
    <text evidence="3">Belongs to the Nudix hydrolase family. NudC subfamily.</text>
</comment>
<dbReference type="NCBIfam" id="NF001299">
    <property type="entry name" value="PRK00241.1"/>
    <property type="match status" value="1"/>
</dbReference>
<dbReference type="PROSITE" id="PS00893">
    <property type="entry name" value="NUDIX_BOX"/>
    <property type="match status" value="1"/>
</dbReference>
<keyword evidence="5" id="KW-0479">Metal-binding</keyword>
<evidence type="ECO:0000256" key="6">
    <source>
        <dbReference type="ARBA" id="ARBA00022801"/>
    </source>
</evidence>
<dbReference type="GO" id="GO:0006742">
    <property type="term" value="P:NADP+ catabolic process"/>
    <property type="evidence" value="ECO:0007669"/>
    <property type="project" value="TreeGrafter"/>
</dbReference>
<comment type="catalytic activity">
    <reaction evidence="9">
        <text>a 5'-end NAD(+)-phospho-ribonucleoside in mRNA + H2O = a 5'-end phospho-adenosine-phospho-ribonucleoside in mRNA + beta-nicotinamide D-ribonucleotide + 2 H(+)</text>
        <dbReference type="Rhea" id="RHEA:60876"/>
        <dbReference type="Rhea" id="RHEA-COMP:15698"/>
        <dbReference type="Rhea" id="RHEA-COMP:15719"/>
        <dbReference type="ChEBI" id="CHEBI:14649"/>
        <dbReference type="ChEBI" id="CHEBI:15377"/>
        <dbReference type="ChEBI" id="CHEBI:15378"/>
        <dbReference type="ChEBI" id="CHEBI:144029"/>
        <dbReference type="ChEBI" id="CHEBI:144051"/>
    </reaction>
    <physiologicalReaction direction="left-to-right" evidence="9">
        <dbReference type="Rhea" id="RHEA:60877"/>
    </physiologicalReaction>
</comment>
<dbReference type="PANTHER" id="PTHR42904:SF6">
    <property type="entry name" value="NAD-CAPPED RNA HYDROLASE NUDT12"/>
    <property type="match status" value="1"/>
</dbReference>
<evidence type="ECO:0000256" key="9">
    <source>
        <dbReference type="ARBA" id="ARBA00023679"/>
    </source>
</evidence>
<evidence type="ECO:0000256" key="5">
    <source>
        <dbReference type="ARBA" id="ARBA00022723"/>
    </source>
</evidence>
<dbReference type="GO" id="GO:0035529">
    <property type="term" value="F:NADH pyrophosphatase activity"/>
    <property type="evidence" value="ECO:0007669"/>
    <property type="project" value="TreeGrafter"/>
</dbReference>
<dbReference type="PANTHER" id="PTHR42904">
    <property type="entry name" value="NUDIX HYDROLASE, NUDC SUBFAMILY"/>
    <property type="match status" value="1"/>
</dbReference>
<dbReference type="GO" id="GO:0046872">
    <property type="term" value="F:metal ion binding"/>
    <property type="evidence" value="ECO:0007669"/>
    <property type="project" value="UniProtKB-KW"/>
</dbReference>
<protein>
    <recommendedName>
        <fullName evidence="4">NAD(+) diphosphatase</fullName>
        <ecNumber evidence="4">3.6.1.22</ecNumber>
    </recommendedName>
</protein>
<dbReference type="InterPro" id="IPR020084">
    <property type="entry name" value="NUDIX_hydrolase_CS"/>
</dbReference>
<dbReference type="CDD" id="cd03429">
    <property type="entry name" value="NUDIX_NADH_pyrophosphatase_Nudt13"/>
    <property type="match status" value="1"/>
</dbReference>
<evidence type="ECO:0000256" key="1">
    <source>
        <dbReference type="ARBA" id="ARBA00001946"/>
    </source>
</evidence>
<dbReference type="AlphaFoldDB" id="A0A6C7E4P9"/>
<proteinExistence type="inferred from homology"/>
<dbReference type="KEGG" id="aym:YM304_15430"/>
<dbReference type="SUPFAM" id="SSF55811">
    <property type="entry name" value="Nudix"/>
    <property type="match status" value="1"/>
</dbReference>
<dbReference type="Gene3D" id="3.90.79.20">
    <property type="match status" value="1"/>
</dbReference>
<dbReference type="EMBL" id="AP012057">
    <property type="protein sequence ID" value="BAN01857.1"/>
    <property type="molecule type" value="Genomic_DNA"/>
</dbReference>
<evidence type="ECO:0000313" key="11">
    <source>
        <dbReference type="EMBL" id="BAN01857.1"/>
    </source>
</evidence>
<evidence type="ECO:0000259" key="10">
    <source>
        <dbReference type="PROSITE" id="PS51462"/>
    </source>
</evidence>
<evidence type="ECO:0000256" key="4">
    <source>
        <dbReference type="ARBA" id="ARBA00012381"/>
    </source>
</evidence>
<dbReference type="Gene3D" id="3.90.79.10">
    <property type="entry name" value="Nucleoside Triphosphate Pyrophosphohydrolase"/>
    <property type="match status" value="1"/>
</dbReference>
<dbReference type="GO" id="GO:0019677">
    <property type="term" value="P:NAD+ catabolic process"/>
    <property type="evidence" value="ECO:0007669"/>
    <property type="project" value="TreeGrafter"/>
</dbReference>
<dbReference type="InterPro" id="IPR000086">
    <property type="entry name" value="NUDIX_hydrolase_dom"/>
</dbReference>
<keyword evidence="12" id="KW-1185">Reference proteome</keyword>
<evidence type="ECO:0000256" key="2">
    <source>
        <dbReference type="ARBA" id="ARBA00001947"/>
    </source>
</evidence>
<dbReference type="PROSITE" id="PS51462">
    <property type="entry name" value="NUDIX"/>
    <property type="match status" value="1"/>
</dbReference>
<evidence type="ECO:0000256" key="8">
    <source>
        <dbReference type="ARBA" id="ARBA00023027"/>
    </source>
</evidence>
<sequence>MTAMSAELVSLNTASLYDALNDVPEGFEGPNRYVHVIGTSVFVDDRLEDDAWPTLFIGMLDGEGWWAVDVPRGDDPSYGAAADLFTHFAGVSEAEWLLAGRAVQTVEWLRTHRYCGRCGAETVPSDGERGLKCPTCELVVYPRVAPAMITLITRGEPGPDQEALLARGVRFPRPMYSCLAGFVEPGEDLEGAVVREVKEEVGVDVDQVRYVGSQPWPFPHSLMVGFRVNYVGGDIVCEEAEIMDAQWFRKDDLPMIPPEISIAGKIIQQWLAE</sequence>
<dbReference type="GO" id="GO:0005829">
    <property type="term" value="C:cytosol"/>
    <property type="evidence" value="ECO:0007669"/>
    <property type="project" value="TreeGrafter"/>
</dbReference>
<keyword evidence="7" id="KW-0460">Magnesium</keyword>
<dbReference type="InterPro" id="IPR015376">
    <property type="entry name" value="Znr_NADH_PPase"/>
</dbReference>
<evidence type="ECO:0000256" key="7">
    <source>
        <dbReference type="ARBA" id="ARBA00022842"/>
    </source>
</evidence>
<dbReference type="InterPro" id="IPR050241">
    <property type="entry name" value="NAD-cap_RNA_hydrolase_NudC"/>
</dbReference>
<gene>
    <name evidence="11" type="primary">nudC</name>
    <name evidence="11" type="ORF">YM304_15430</name>
</gene>
<keyword evidence="6 11" id="KW-0378">Hydrolase</keyword>
<reference evidence="11 12" key="1">
    <citation type="journal article" date="2013" name="Int. J. Syst. Evol. Microbiol.">
        <title>Ilumatobacter nonamiense sp. nov. and Ilumatobacter coccineum sp. nov., isolated from seashore sand.</title>
        <authorList>
            <person name="Matsumoto A."/>
            <person name="Kasai H."/>
            <person name="Matsuo Y."/>
            <person name="Shizuri Y."/>
            <person name="Ichikawa N."/>
            <person name="Fujita N."/>
            <person name="Omura S."/>
            <person name="Takahashi Y."/>
        </authorList>
    </citation>
    <scope>NUCLEOTIDE SEQUENCE [LARGE SCALE GENOMIC DNA]</scope>
    <source>
        <strain evidence="12">NBRC 103263 / KCTC 29153 / YM16-304</strain>
    </source>
</reference>
<evidence type="ECO:0000256" key="3">
    <source>
        <dbReference type="ARBA" id="ARBA00009595"/>
    </source>
</evidence>
<dbReference type="GO" id="GO:0110153">
    <property type="term" value="F:RNA NAD-cap (NMN-forming) hydrolase activity"/>
    <property type="evidence" value="ECO:0007669"/>
    <property type="project" value="RHEA"/>
</dbReference>
<comment type="cofactor">
    <cofactor evidence="1">
        <name>Mg(2+)</name>
        <dbReference type="ChEBI" id="CHEBI:18420"/>
    </cofactor>
</comment>
<organism evidence="11 12">
    <name type="scientific">Ilumatobacter coccineus (strain NBRC 103263 / KCTC 29153 / YM16-304)</name>
    <dbReference type="NCBI Taxonomy" id="1313172"/>
    <lineage>
        <taxon>Bacteria</taxon>
        <taxon>Bacillati</taxon>
        <taxon>Actinomycetota</taxon>
        <taxon>Acidimicrobiia</taxon>
        <taxon>Acidimicrobiales</taxon>
        <taxon>Ilumatobacteraceae</taxon>
        <taxon>Ilumatobacter</taxon>
    </lineage>
</organism>
<accession>A0A6C7E4P9</accession>
<feature type="domain" description="Nudix hydrolase" evidence="10">
    <location>
        <begin position="142"/>
        <end position="273"/>
    </location>
</feature>
<dbReference type="InterPro" id="IPR015797">
    <property type="entry name" value="NUDIX_hydrolase-like_dom_sf"/>
</dbReference>
<dbReference type="Pfam" id="PF09297">
    <property type="entry name" value="Zn_ribbon_NUD"/>
    <property type="match status" value="1"/>
</dbReference>
<dbReference type="InterPro" id="IPR049734">
    <property type="entry name" value="NudC-like_C"/>
</dbReference>
<comment type="cofactor">
    <cofactor evidence="2">
        <name>Zn(2+)</name>
        <dbReference type="ChEBI" id="CHEBI:29105"/>
    </cofactor>
</comment>
<dbReference type="Pfam" id="PF00293">
    <property type="entry name" value="NUDIX"/>
    <property type="match status" value="1"/>
</dbReference>
<dbReference type="Proteomes" id="UP000011863">
    <property type="component" value="Chromosome"/>
</dbReference>
<dbReference type="EC" id="3.6.1.22" evidence="4"/>
<name>A0A6C7E4P9_ILUCY</name>